<dbReference type="RefSeq" id="WP_092205807.1">
    <property type="nucleotide sequence ID" value="NZ_FOVN01000001.1"/>
</dbReference>
<dbReference type="GO" id="GO:0016740">
    <property type="term" value="F:transferase activity"/>
    <property type="evidence" value="ECO:0007669"/>
    <property type="project" value="UniProtKB-KW"/>
</dbReference>
<dbReference type="Pfam" id="PF08843">
    <property type="entry name" value="AbiEii"/>
    <property type="match status" value="1"/>
</dbReference>
<organism evidence="1 2">
    <name type="scientific">Bizionia echini</name>
    <dbReference type="NCBI Taxonomy" id="649333"/>
    <lineage>
        <taxon>Bacteria</taxon>
        <taxon>Pseudomonadati</taxon>
        <taxon>Bacteroidota</taxon>
        <taxon>Flavobacteriia</taxon>
        <taxon>Flavobacteriales</taxon>
        <taxon>Flavobacteriaceae</taxon>
        <taxon>Bizionia</taxon>
    </lineage>
</organism>
<evidence type="ECO:0000313" key="2">
    <source>
        <dbReference type="Proteomes" id="UP000198705"/>
    </source>
</evidence>
<dbReference type="OrthoDB" id="42373at2"/>
<dbReference type="InterPro" id="IPR014942">
    <property type="entry name" value="AbiEii"/>
</dbReference>
<dbReference type="STRING" id="649333.SAMN04487989_101220"/>
<keyword evidence="2" id="KW-1185">Reference proteome</keyword>
<dbReference type="Gene3D" id="3.10.450.620">
    <property type="entry name" value="JHP933, nucleotidyltransferase-like core domain"/>
    <property type="match status" value="1"/>
</dbReference>
<dbReference type="EMBL" id="FOVN01000001">
    <property type="protein sequence ID" value="SFN40451.1"/>
    <property type="molecule type" value="Genomic_DNA"/>
</dbReference>
<protein>
    <submittedName>
        <fullName evidence="1">Nucleotidyl transferase AbiEii toxin, Type IV TA system</fullName>
    </submittedName>
</protein>
<keyword evidence="1" id="KW-0808">Transferase</keyword>
<accession>A0A1I4YR13</accession>
<dbReference type="AlphaFoldDB" id="A0A1I4YR13"/>
<evidence type="ECO:0000313" key="1">
    <source>
        <dbReference type="EMBL" id="SFN40451.1"/>
    </source>
</evidence>
<proteinExistence type="predicted"/>
<reference evidence="2" key="1">
    <citation type="submission" date="2016-10" db="EMBL/GenBank/DDBJ databases">
        <authorList>
            <person name="Varghese N."/>
            <person name="Submissions S."/>
        </authorList>
    </citation>
    <scope>NUCLEOTIDE SEQUENCE [LARGE SCALE GENOMIC DNA]</scope>
    <source>
        <strain evidence="2">DSM 23925</strain>
    </source>
</reference>
<sequence length="350" mass="40735">MIKETTYQPEWIYEVKKRLGKKYDPKLIEKVVYALLFLEQLKINKLDFIFKGGTALLLATEEPKRFSIDIDIITEQSQSEIESVLEVISKEIEAFIHWEDDNDRWHTPDAPVDHFKMFYKSNVDGRVEPILLDVLYTPNPYPELTEIPIAHNWLQTQEEITTVKMPTFDAILGDKLTAFAPKTTGILYSKERPVEIIKQLFDVAFLMDNISDLATVRNSYTKVVAEEIAFRKLDITSEQVLEDTREACYVLSTRNTKSNEFKHLQTGISNFTNFTLVRFNIEEAITAASKVAYLSELIKAGIDSEIERFKNPLEVKDWLIKNPQFTKLNKLKKSNPEAFFYWFKAIYYLT</sequence>
<name>A0A1I4YR13_9FLAO</name>
<dbReference type="Proteomes" id="UP000198705">
    <property type="component" value="Unassembled WGS sequence"/>
</dbReference>
<gene>
    <name evidence="1" type="ORF">SAMN04487989_101220</name>
</gene>